<dbReference type="GO" id="GO:0000785">
    <property type="term" value="C:chromatin"/>
    <property type="evidence" value="ECO:0007669"/>
    <property type="project" value="TreeGrafter"/>
</dbReference>
<evidence type="ECO:0008006" key="6">
    <source>
        <dbReference type="Google" id="ProtNLM"/>
    </source>
</evidence>
<keyword evidence="5" id="KW-1185">Reference proteome</keyword>
<dbReference type="Pfam" id="PF03446">
    <property type="entry name" value="NAD_binding_2"/>
    <property type="match status" value="1"/>
</dbReference>
<reference evidence="4" key="1">
    <citation type="journal article" date="2020" name="Stud. Mycol.">
        <title>101 Dothideomycetes genomes: a test case for predicting lifestyles and emergence of pathogens.</title>
        <authorList>
            <person name="Haridas S."/>
            <person name="Albert R."/>
            <person name="Binder M."/>
            <person name="Bloem J."/>
            <person name="Labutti K."/>
            <person name="Salamov A."/>
            <person name="Andreopoulos B."/>
            <person name="Baker S."/>
            <person name="Barry K."/>
            <person name="Bills G."/>
            <person name="Bluhm B."/>
            <person name="Cannon C."/>
            <person name="Castanera R."/>
            <person name="Culley D."/>
            <person name="Daum C."/>
            <person name="Ezra D."/>
            <person name="Gonzalez J."/>
            <person name="Henrissat B."/>
            <person name="Kuo A."/>
            <person name="Liang C."/>
            <person name="Lipzen A."/>
            <person name="Lutzoni F."/>
            <person name="Magnuson J."/>
            <person name="Mondo S."/>
            <person name="Nolan M."/>
            <person name="Ohm R."/>
            <person name="Pangilinan J."/>
            <person name="Park H.-J."/>
            <person name="Ramirez L."/>
            <person name="Alfaro M."/>
            <person name="Sun H."/>
            <person name="Tritt A."/>
            <person name="Yoshinaga Y."/>
            <person name="Zwiers L.-H."/>
            <person name="Turgeon B."/>
            <person name="Goodwin S."/>
            <person name="Spatafora J."/>
            <person name="Crous P."/>
            <person name="Grigoriev I."/>
        </authorList>
    </citation>
    <scope>NUCLEOTIDE SEQUENCE</scope>
    <source>
        <strain evidence="4">CBS 627.86</strain>
    </source>
</reference>
<organism evidence="4 5">
    <name type="scientific">Lophiotrema nucula</name>
    <dbReference type="NCBI Taxonomy" id="690887"/>
    <lineage>
        <taxon>Eukaryota</taxon>
        <taxon>Fungi</taxon>
        <taxon>Dikarya</taxon>
        <taxon>Ascomycota</taxon>
        <taxon>Pezizomycotina</taxon>
        <taxon>Dothideomycetes</taxon>
        <taxon>Pleosporomycetidae</taxon>
        <taxon>Pleosporales</taxon>
        <taxon>Lophiotremataceae</taxon>
        <taxon>Lophiotrema</taxon>
    </lineage>
</organism>
<proteinExistence type="inferred from homology"/>
<evidence type="ECO:0000259" key="3">
    <source>
        <dbReference type="Pfam" id="PF09130"/>
    </source>
</evidence>
<dbReference type="InterPro" id="IPR015814">
    <property type="entry name" value="Pgluconate_DH_NAD-bd_C"/>
</dbReference>
<dbReference type="GO" id="GO:0031491">
    <property type="term" value="F:nucleosome binding"/>
    <property type="evidence" value="ECO:0007669"/>
    <property type="project" value="TreeGrafter"/>
</dbReference>
<feature type="domain" description="6-phosphogluconate dehydrogenase NADP-binding" evidence="2">
    <location>
        <begin position="8"/>
        <end position="140"/>
    </location>
</feature>
<evidence type="ECO:0000256" key="1">
    <source>
        <dbReference type="ARBA" id="ARBA00007598"/>
    </source>
</evidence>
<dbReference type="Gene3D" id="3.40.50.720">
    <property type="entry name" value="NAD(P)-binding Rossmann-like Domain"/>
    <property type="match status" value="1"/>
</dbReference>
<evidence type="ECO:0000313" key="5">
    <source>
        <dbReference type="Proteomes" id="UP000799770"/>
    </source>
</evidence>
<dbReference type="PANTHER" id="PTHR43580">
    <property type="entry name" value="OXIDOREDUCTASE GLYR1-RELATED"/>
    <property type="match status" value="1"/>
</dbReference>
<name>A0A6A5YQI7_9PLEO</name>
<sequence length="328" mass="34851">MTSPLATVGVLSIGQMGLGIAKLLVAHNYRVLTNVSNRSPATQKRAQDAQLGLVSNDVELVAESDYILSIVPPRDAVATANRVIDALKGSSTASKTTPLYYLDLNAVAPSTAKSIAEAFAQNSSDKELRFVDGGIIGGSPAPKADEAWTKPGIPLSGPYPLSEAPHSGADLAEVLNTRFVDEKIGSASGLKCCFAALSKGMTALLLQSFSTASSLGVMPHLQSYLEEFNPSAAARAEKSITGCPSKAYRWVEEMNQIGECFAEEGGWAERAKVFRQIADVYDGLAIVVDKRGGTEGMDTAQGAIGALREGLQKRDRRMSVEELEQDDR</sequence>
<dbReference type="InterPro" id="IPR008927">
    <property type="entry name" value="6-PGluconate_DH-like_C_sf"/>
</dbReference>
<dbReference type="SUPFAM" id="SSF48179">
    <property type="entry name" value="6-phosphogluconate dehydrogenase C-terminal domain-like"/>
    <property type="match status" value="1"/>
</dbReference>
<gene>
    <name evidence="4" type="ORF">BDV96DRAFT_503126</name>
</gene>
<dbReference type="InterPro" id="IPR006115">
    <property type="entry name" value="6PGDH_NADP-bd"/>
</dbReference>
<dbReference type="InterPro" id="IPR013328">
    <property type="entry name" value="6PGD_dom2"/>
</dbReference>
<dbReference type="EMBL" id="ML977343">
    <property type="protein sequence ID" value="KAF2109213.1"/>
    <property type="molecule type" value="Genomic_DNA"/>
</dbReference>
<dbReference type="PANTHER" id="PTHR43580:SF2">
    <property type="entry name" value="CYTOKINE-LIKE NUCLEAR FACTOR N-PAC"/>
    <property type="match status" value="1"/>
</dbReference>
<comment type="similarity">
    <text evidence="1">Belongs to the HIBADH-related family. NP60 subfamily.</text>
</comment>
<dbReference type="GO" id="GO:0140673">
    <property type="term" value="P:transcription elongation-coupled chromatin remodeling"/>
    <property type="evidence" value="ECO:0007669"/>
    <property type="project" value="TreeGrafter"/>
</dbReference>
<protein>
    <recommendedName>
        <fullName evidence="6">6-phosphogluconate dehydrogenase</fullName>
    </recommendedName>
</protein>
<accession>A0A6A5YQI7</accession>
<dbReference type="SUPFAM" id="SSF51735">
    <property type="entry name" value="NAD(P)-binding Rossmann-fold domains"/>
    <property type="match status" value="1"/>
</dbReference>
<dbReference type="GO" id="GO:0003677">
    <property type="term" value="F:DNA binding"/>
    <property type="evidence" value="ECO:0007669"/>
    <property type="project" value="TreeGrafter"/>
</dbReference>
<feature type="domain" description="Phosphogluconate dehydrogenase NAD-binding putative C-terminal" evidence="3">
    <location>
        <begin position="212"/>
        <end position="282"/>
    </location>
</feature>
<dbReference type="Gene3D" id="1.10.1040.10">
    <property type="entry name" value="N-(1-d-carboxylethyl)-l-norvaline Dehydrogenase, domain 2"/>
    <property type="match status" value="1"/>
</dbReference>
<evidence type="ECO:0000259" key="2">
    <source>
        <dbReference type="Pfam" id="PF03446"/>
    </source>
</evidence>
<dbReference type="InterPro" id="IPR036291">
    <property type="entry name" value="NAD(P)-bd_dom_sf"/>
</dbReference>
<dbReference type="GO" id="GO:0050661">
    <property type="term" value="F:NADP binding"/>
    <property type="evidence" value="ECO:0007669"/>
    <property type="project" value="InterPro"/>
</dbReference>
<evidence type="ECO:0000313" key="4">
    <source>
        <dbReference type="EMBL" id="KAF2109213.1"/>
    </source>
</evidence>
<dbReference type="AlphaFoldDB" id="A0A6A5YQI7"/>
<dbReference type="OrthoDB" id="9988102at2759"/>
<dbReference type="InterPro" id="IPR051265">
    <property type="entry name" value="HIBADH-related_NP60_sf"/>
</dbReference>
<dbReference type="Proteomes" id="UP000799770">
    <property type="component" value="Unassembled WGS sequence"/>
</dbReference>
<dbReference type="Pfam" id="PF09130">
    <property type="entry name" value="DUF1932"/>
    <property type="match status" value="1"/>
</dbReference>